<sequence length="93" mass="10809">MYLENLVALHIAIEKHYTPEMAFKYLDKILDGEVKPKIRREWSSKEIEDIKKFKSEGLSFSKIGEIYCTTASNIFKVLDYRKKSCANSSIKSI</sequence>
<protein>
    <submittedName>
        <fullName evidence="1">Uncharacterized protein</fullName>
    </submittedName>
</protein>
<proteinExistence type="predicted"/>
<dbReference type="OrthoDB" id="1929922at2"/>
<dbReference type="EMBL" id="LGVR01000045">
    <property type="protein sequence ID" value="KOA86631.1"/>
    <property type="molecule type" value="Genomic_DNA"/>
</dbReference>
<comment type="caution">
    <text evidence="1">The sequence shown here is derived from an EMBL/GenBank/DDBJ whole genome shotgun (WGS) entry which is preliminary data.</text>
</comment>
<organism evidence="1 2">
    <name type="scientific">Clostridium botulinum</name>
    <dbReference type="NCBI Taxonomy" id="1491"/>
    <lineage>
        <taxon>Bacteria</taxon>
        <taxon>Bacillati</taxon>
        <taxon>Bacillota</taxon>
        <taxon>Clostridia</taxon>
        <taxon>Eubacteriales</taxon>
        <taxon>Clostridiaceae</taxon>
        <taxon>Clostridium</taxon>
    </lineage>
</organism>
<dbReference type="RefSeq" id="WP_013725401.1">
    <property type="nucleotide sequence ID" value="NZ_LGVO01000042.1"/>
</dbReference>
<evidence type="ECO:0000313" key="2">
    <source>
        <dbReference type="Proteomes" id="UP000037540"/>
    </source>
</evidence>
<evidence type="ECO:0000313" key="1">
    <source>
        <dbReference type="EMBL" id="KOA86631.1"/>
    </source>
</evidence>
<name>A0A9Q1UXH0_CLOBO</name>
<gene>
    <name evidence="1" type="ORF">ADU74_08310</name>
</gene>
<reference evidence="1 2" key="1">
    <citation type="submission" date="2015-07" db="EMBL/GenBank/DDBJ databases">
        <title>Draft genome sequences of 17 French Clostridium botulinum group III.</title>
        <authorList>
            <person name="Woudstra C."/>
            <person name="Le Marechal C."/>
            <person name="Souillard R."/>
            <person name="Bayon-Auboyer M.-H."/>
            <person name="Dessouter D."/>
            <person name="Fach P."/>
        </authorList>
    </citation>
    <scope>NUCLEOTIDE SEQUENCE [LARGE SCALE GENOMIC DNA]</scope>
    <source>
        <strain evidence="1 2">12LNRI-CD</strain>
    </source>
</reference>
<accession>A0A9Q1UXH0</accession>
<dbReference type="AlphaFoldDB" id="A0A9Q1UXH0"/>
<dbReference type="Proteomes" id="UP000037540">
    <property type="component" value="Unassembled WGS sequence"/>
</dbReference>